<dbReference type="InterPro" id="IPR010546">
    <property type="entry name" value="DUF1120"/>
</dbReference>
<dbReference type="EMBL" id="LXEQ01000064">
    <property type="protein sequence ID" value="OAT24477.1"/>
    <property type="molecule type" value="Genomic_DNA"/>
</dbReference>
<protein>
    <submittedName>
        <fullName evidence="2">Beta-fimbriae putative major subunit</fullName>
    </submittedName>
</protein>
<evidence type="ECO:0000313" key="2">
    <source>
        <dbReference type="EMBL" id="OAT24477.1"/>
    </source>
</evidence>
<proteinExistence type="predicted"/>
<name>A0ABX2W1X8_9ENTR</name>
<sequence length="220" mass="23056">MKKIILASLIAATSSSSYATDTTALKVQGKLIMAACTPNMSNGGVVDFGSLYVGSMNSTEINEVAVQHMNFTIECGSTVKVGFTTTDNRQDSDAGLPVKFSDGVVVSDIQSLFGFGKTASGVDIGSYSIRIDENNVTIDGVITPILSRDHHAATGWVLSDGILAEGDLRTIAVGSGLMPQSFTTCAFPLTLAATVQPTNILGITDKTELDGEITFSLTYL</sequence>
<dbReference type="Pfam" id="PF06551">
    <property type="entry name" value="DUF1120"/>
    <property type="match status" value="1"/>
</dbReference>
<reference evidence="2 3" key="1">
    <citation type="submission" date="2016-04" db="EMBL/GenBank/DDBJ databases">
        <title>ATOL: Assembling a taxonomically balanced genome-scale reconstruction of the evolutionary history of the Enterobacteriaceae.</title>
        <authorList>
            <person name="Plunkett G.III."/>
            <person name="Neeno-Eckwall E.C."/>
            <person name="Glasner J.D."/>
            <person name="Perna N.T."/>
        </authorList>
    </citation>
    <scope>NUCLEOTIDE SEQUENCE [LARGE SCALE GENOMIC DNA]</scope>
    <source>
        <strain evidence="2 3">ATCC 51602</strain>
    </source>
</reference>
<organism evidence="2 3">
    <name type="scientific">Buttiauxella ferragutiae ATCC 51602</name>
    <dbReference type="NCBI Taxonomy" id="1354252"/>
    <lineage>
        <taxon>Bacteria</taxon>
        <taxon>Pseudomonadati</taxon>
        <taxon>Pseudomonadota</taxon>
        <taxon>Gammaproteobacteria</taxon>
        <taxon>Enterobacterales</taxon>
        <taxon>Enterobacteriaceae</taxon>
        <taxon>Buttiauxella</taxon>
    </lineage>
</organism>
<keyword evidence="1" id="KW-0732">Signal</keyword>
<evidence type="ECO:0000313" key="3">
    <source>
        <dbReference type="Proteomes" id="UP000078407"/>
    </source>
</evidence>
<dbReference type="Proteomes" id="UP000078407">
    <property type="component" value="Unassembled WGS sequence"/>
</dbReference>
<accession>A0ABX2W1X8</accession>
<comment type="caution">
    <text evidence="2">The sequence shown here is derived from an EMBL/GenBank/DDBJ whole genome shotgun (WGS) entry which is preliminary data.</text>
</comment>
<keyword evidence="3" id="KW-1185">Reference proteome</keyword>
<gene>
    <name evidence="2" type="ORF">M976_04533</name>
</gene>
<feature type="chain" id="PRO_5046404190" evidence="1">
    <location>
        <begin position="20"/>
        <end position="220"/>
    </location>
</feature>
<dbReference type="RefSeq" id="WP_064549168.1">
    <property type="nucleotide sequence ID" value="NZ_LXEQ01000064.1"/>
</dbReference>
<feature type="signal peptide" evidence="1">
    <location>
        <begin position="1"/>
        <end position="19"/>
    </location>
</feature>
<evidence type="ECO:0000256" key="1">
    <source>
        <dbReference type="SAM" id="SignalP"/>
    </source>
</evidence>